<accession>A0A9P9DJG6</accession>
<dbReference type="SUPFAM" id="SSF56425">
    <property type="entry name" value="Succinate dehydrogenase/fumarate reductase flavoprotein, catalytic domain"/>
    <property type="match status" value="1"/>
</dbReference>
<comment type="caution">
    <text evidence="1">The sequence shown here is derived from an EMBL/GenBank/DDBJ whole genome shotgun (WGS) entry which is preliminary data.</text>
</comment>
<dbReference type="Gene3D" id="3.90.700.10">
    <property type="entry name" value="Succinate dehydrogenase/fumarate reductase flavoprotein, catalytic domain"/>
    <property type="match status" value="1"/>
</dbReference>
<gene>
    <name evidence="1" type="ORF">B0J13DRAFT_649190</name>
</gene>
<dbReference type="OrthoDB" id="7777654at2759"/>
<dbReference type="AlphaFoldDB" id="A0A9P9DJG6"/>
<evidence type="ECO:0000313" key="2">
    <source>
        <dbReference type="Proteomes" id="UP000717696"/>
    </source>
</evidence>
<protein>
    <submittedName>
        <fullName evidence="1">Succinate dehydrogenase/fumarate reductase flavoprotein</fullName>
    </submittedName>
</protein>
<keyword evidence="2" id="KW-1185">Reference proteome</keyword>
<dbReference type="Proteomes" id="UP000717696">
    <property type="component" value="Unassembled WGS sequence"/>
</dbReference>
<sequence>MVQASDVDTDNVAAYSNCKASCDAFFNRHNKDSKTPAWLILDANHRRRYTLESLNPGADLSQFLQTDLLFQASNLQEMAQVLHLDEACFLVTIRRWNAMCEEGVDEDFQKGKDAYQRFLGDPNVQSNPNMGSVSKVPFYTVAIWPGDIGTQWGQVGCGG</sequence>
<reference evidence="1" key="1">
    <citation type="journal article" date="2021" name="Nat. Commun.">
        <title>Genetic determinants of endophytism in the Arabidopsis root mycobiome.</title>
        <authorList>
            <person name="Mesny F."/>
            <person name="Miyauchi S."/>
            <person name="Thiergart T."/>
            <person name="Pickel B."/>
            <person name="Atanasova L."/>
            <person name="Karlsson M."/>
            <person name="Huettel B."/>
            <person name="Barry K.W."/>
            <person name="Haridas S."/>
            <person name="Chen C."/>
            <person name="Bauer D."/>
            <person name="Andreopoulos W."/>
            <person name="Pangilinan J."/>
            <person name="LaButti K."/>
            <person name="Riley R."/>
            <person name="Lipzen A."/>
            <person name="Clum A."/>
            <person name="Drula E."/>
            <person name="Henrissat B."/>
            <person name="Kohler A."/>
            <person name="Grigoriev I.V."/>
            <person name="Martin F.M."/>
            <person name="Hacquard S."/>
        </authorList>
    </citation>
    <scope>NUCLEOTIDE SEQUENCE</scope>
    <source>
        <strain evidence="1">MPI-CAGE-AT-0021</strain>
    </source>
</reference>
<proteinExistence type="predicted"/>
<dbReference type="EMBL" id="JAGMUU010000028">
    <property type="protein sequence ID" value="KAH7120388.1"/>
    <property type="molecule type" value="Genomic_DNA"/>
</dbReference>
<evidence type="ECO:0000313" key="1">
    <source>
        <dbReference type="EMBL" id="KAH7120388.1"/>
    </source>
</evidence>
<dbReference type="InterPro" id="IPR027477">
    <property type="entry name" value="Succ_DH/fumarate_Rdtase_cat_sf"/>
</dbReference>
<name>A0A9P9DJG6_9HYPO</name>
<organism evidence="1 2">
    <name type="scientific">Dactylonectria estremocensis</name>
    <dbReference type="NCBI Taxonomy" id="1079267"/>
    <lineage>
        <taxon>Eukaryota</taxon>
        <taxon>Fungi</taxon>
        <taxon>Dikarya</taxon>
        <taxon>Ascomycota</taxon>
        <taxon>Pezizomycotina</taxon>
        <taxon>Sordariomycetes</taxon>
        <taxon>Hypocreomycetidae</taxon>
        <taxon>Hypocreales</taxon>
        <taxon>Nectriaceae</taxon>
        <taxon>Dactylonectria</taxon>
    </lineage>
</organism>